<proteinExistence type="predicted"/>
<keyword evidence="2" id="KW-1185">Reference proteome</keyword>
<dbReference type="HOGENOM" id="CLU_127055_1_0_5"/>
<evidence type="ECO:0000313" key="2">
    <source>
        <dbReference type="Proteomes" id="UP000007058"/>
    </source>
</evidence>
<sequence length="182" mass="19856">MPCAIRWKRWRLRPERFATTAGAVVKVRHLISSGRVPGMSKSQGAIDGGSHGRKVEMGSDRSFGLVFAAVFAIVALLPLKDGAEPRLWAGAAAGLLLLVALVFPKALKPLNKLWFLVGMALHHVVTPLVMGLLFFVTVTPIALIMRALGKDPLRLARDDAAVSYWINRTPPGPAPETMRRQF</sequence>
<dbReference type="Proteomes" id="UP000007058">
    <property type="component" value="Chromosome"/>
</dbReference>
<gene>
    <name evidence="1" type="ordered locus">amb0033</name>
</gene>
<name>Q2WBD8_PARM1</name>
<dbReference type="Pfam" id="PF19588">
    <property type="entry name" value="SxtJ"/>
    <property type="match status" value="1"/>
</dbReference>
<protein>
    <submittedName>
        <fullName evidence="1">Uncharacterized protein</fullName>
    </submittedName>
</protein>
<accession>Q2WBD8</accession>
<evidence type="ECO:0000313" key="1">
    <source>
        <dbReference type="EMBL" id="BAE48837.1"/>
    </source>
</evidence>
<dbReference type="InterPro" id="IPR045781">
    <property type="entry name" value="SxtJ"/>
</dbReference>
<dbReference type="EMBL" id="AP007255">
    <property type="protein sequence ID" value="BAE48837.1"/>
    <property type="molecule type" value="Genomic_DNA"/>
</dbReference>
<reference evidence="1 2" key="1">
    <citation type="journal article" date="2005" name="DNA Res.">
        <title>Complete genome sequence of the facultative anaerobic magnetotactic bacterium Magnetospirillum sp. strain AMB-1.</title>
        <authorList>
            <person name="Matsunaga T."/>
            <person name="Okamura Y."/>
            <person name="Fukuda Y."/>
            <person name="Wahyudi A.T."/>
            <person name="Murase Y."/>
            <person name="Takeyama H."/>
        </authorList>
    </citation>
    <scope>NUCLEOTIDE SEQUENCE [LARGE SCALE GENOMIC DNA]</scope>
    <source>
        <strain evidence="2">ATCC 700264 / AMB-1</strain>
    </source>
</reference>
<dbReference type="KEGG" id="mag:amb0033"/>
<organism evidence="1 2">
    <name type="scientific">Paramagnetospirillum magneticum (strain ATCC 700264 / AMB-1)</name>
    <name type="common">Magnetospirillum magneticum</name>
    <dbReference type="NCBI Taxonomy" id="342108"/>
    <lineage>
        <taxon>Bacteria</taxon>
        <taxon>Pseudomonadati</taxon>
        <taxon>Pseudomonadota</taxon>
        <taxon>Alphaproteobacteria</taxon>
        <taxon>Rhodospirillales</taxon>
        <taxon>Magnetospirillaceae</taxon>
        <taxon>Paramagnetospirillum</taxon>
    </lineage>
</organism>
<dbReference type="STRING" id="342108.amb0033"/>
<dbReference type="AlphaFoldDB" id="Q2WBD8"/>